<dbReference type="Pfam" id="PF00455">
    <property type="entry name" value="DeoRC"/>
    <property type="match status" value="1"/>
</dbReference>
<dbReference type="InterPro" id="IPR018356">
    <property type="entry name" value="Tscrpt_reg_HTH_DeoR_CS"/>
</dbReference>
<dbReference type="SUPFAM" id="SSF46785">
    <property type="entry name" value="Winged helix' DNA-binding domain"/>
    <property type="match status" value="1"/>
</dbReference>
<keyword evidence="2" id="KW-0238">DNA-binding</keyword>
<dbReference type="PRINTS" id="PR00037">
    <property type="entry name" value="HTHLACR"/>
</dbReference>
<dbReference type="SMART" id="SM01134">
    <property type="entry name" value="DeoRC"/>
    <property type="match status" value="1"/>
</dbReference>
<dbReference type="EMBL" id="VULY01000018">
    <property type="protein sequence ID" value="MSR94776.1"/>
    <property type="molecule type" value="Genomic_DNA"/>
</dbReference>
<sequence length="263" mass="29677">MLPEERKNYIYNIINERKVVKVSELSKELELTEATIRRDLEELQNEKKLRRTHGGAVALQPEETFYVIRQLATIHVQEKRAIAKKAYEFIEDGDTLILDASSTTQELCKLIAEGNKKELTVITNAFSVVNILRVKHDMIIIHTGGVVEPKTESSIGDFAVRQLSKLKADKVFMGVNGIDPEFGYSITNLNEGNVKRAMINCAAEVFVIADHSKFSSTFLSQVAEPEGEVDYLITDRKHPKIDYSVYEKKVHLIFAEETGGCSE</sequence>
<dbReference type="PANTHER" id="PTHR30363:SF44">
    <property type="entry name" value="AGA OPERON TRANSCRIPTIONAL REPRESSOR-RELATED"/>
    <property type="match status" value="1"/>
</dbReference>
<dbReference type="AlphaFoldDB" id="A0A6N7V4D8"/>
<keyword evidence="6" id="KW-1185">Reference proteome</keyword>
<dbReference type="InterPro" id="IPR050313">
    <property type="entry name" value="Carb_Metab_HTH_regulators"/>
</dbReference>
<comment type="caution">
    <text evidence="5">The sequence shown here is derived from an EMBL/GenBank/DDBJ whole genome shotgun (WGS) entry which is preliminary data.</text>
</comment>
<dbReference type="GO" id="GO:0003677">
    <property type="term" value="F:DNA binding"/>
    <property type="evidence" value="ECO:0007669"/>
    <property type="project" value="UniProtKB-KW"/>
</dbReference>
<evidence type="ECO:0000256" key="3">
    <source>
        <dbReference type="ARBA" id="ARBA00023163"/>
    </source>
</evidence>
<dbReference type="Gene3D" id="3.40.50.1360">
    <property type="match status" value="1"/>
</dbReference>
<dbReference type="InterPro" id="IPR014036">
    <property type="entry name" value="DeoR-like_C"/>
</dbReference>
<gene>
    <name evidence="5" type="ORF">FYJ34_11025</name>
</gene>
<dbReference type="SUPFAM" id="SSF100950">
    <property type="entry name" value="NagB/RpiA/CoA transferase-like"/>
    <property type="match status" value="1"/>
</dbReference>
<evidence type="ECO:0000313" key="6">
    <source>
        <dbReference type="Proteomes" id="UP000434409"/>
    </source>
</evidence>
<dbReference type="InterPro" id="IPR036388">
    <property type="entry name" value="WH-like_DNA-bd_sf"/>
</dbReference>
<protein>
    <submittedName>
        <fullName evidence="5">DeoR/GlpR transcriptional regulator</fullName>
    </submittedName>
</protein>
<dbReference type="InterPro" id="IPR001034">
    <property type="entry name" value="DeoR_HTH"/>
</dbReference>
<evidence type="ECO:0000259" key="4">
    <source>
        <dbReference type="PROSITE" id="PS51000"/>
    </source>
</evidence>
<reference evidence="5 6" key="1">
    <citation type="submission" date="2019-08" db="EMBL/GenBank/DDBJ databases">
        <title>In-depth cultivation of the pig gut microbiome towards novel bacterial diversity and tailored functional studies.</title>
        <authorList>
            <person name="Wylensek D."/>
            <person name="Hitch T.C.A."/>
            <person name="Clavel T."/>
        </authorList>
    </citation>
    <scope>NUCLEOTIDE SEQUENCE [LARGE SCALE GENOMIC DNA]</scope>
    <source>
        <strain evidence="5 6">68-1-5</strain>
    </source>
</reference>
<dbReference type="SMART" id="SM00420">
    <property type="entry name" value="HTH_DEOR"/>
    <property type="match status" value="1"/>
</dbReference>
<keyword evidence="3" id="KW-0804">Transcription</keyword>
<name>A0A6N7V4D8_9FIRM</name>
<dbReference type="Gene3D" id="1.10.10.10">
    <property type="entry name" value="Winged helix-like DNA-binding domain superfamily/Winged helix DNA-binding domain"/>
    <property type="match status" value="1"/>
</dbReference>
<dbReference type="PROSITE" id="PS51000">
    <property type="entry name" value="HTH_DEOR_2"/>
    <property type="match status" value="1"/>
</dbReference>
<evidence type="ECO:0000256" key="1">
    <source>
        <dbReference type="ARBA" id="ARBA00023015"/>
    </source>
</evidence>
<dbReference type="RefSeq" id="WP_154478618.1">
    <property type="nucleotide sequence ID" value="NZ_VULY01000018.1"/>
</dbReference>
<dbReference type="PROSITE" id="PS00894">
    <property type="entry name" value="HTH_DEOR_1"/>
    <property type="match status" value="1"/>
</dbReference>
<keyword evidence="1" id="KW-0805">Transcription regulation</keyword>
<proteinExistence type="predicted"/>
<dbReference type="GO" id="GO:0003700">
    <property type="term" value="F:DNA-binding transcription factor activity"/>
    <property type="evidence" value="ECO:0007669"/>
    <property type="project" value="InterPro"/>
</dbReference>
<dbReference type="Pfam" id="PF08220">
    <property type="entry name" value="HTH_DeoR"/>
    <property type="match status" value="1"/>
</dbReference>
<evidence type="ECO:0000313" key="5">
    <source>
        <dbReference type="EMBL" id="MSR94776.1"/>
    </source>
</evidence>
<dbReference type="Proteomes" id="UP000434409">
    <property type="component" value="Unassembled WGS sequence"/>
</dbReference>
<accession>A0A6N7V4D8</accession>
<feature type="domain" description="HTH deoR-type" evidence="4">
    <location>
        <begin position="3"/>
        <end position="58"/>
    </location>
</feature>
<organism evidence="5 6">
    <name type="scientific">Suipraeoptans intestinalis</name>
    <dbReference type="NCBI Taxonomy" id="2606628"/>
    <lineage>
        <taxon>Bacteria</taxon>
        <taxon>Bacillati</taxon>
        <taxon>Bacillota</taxon>
        <taxon>Clostridia</taxon>
        <taxon>Lachnospirales</taxon>
        <taxon>Lachnospiraceae</taxon>
        <taxon>Suipraeoptans</taxon>
    </lineage>
</organism>
<dbReference type="InterPro" id="IPR036390">
    <property type="entry name" value="WH_DNA-bd_sf"/>
</dbReference>
<evidence type="ECO:0000256" key="2">
    <source>
        <dbReference type="ARBA" id="ARBA00023125"/>
    </source>
</evidence>
<dbReference type="InterPro" id="IPR037171">
    <property type="entry name" value="NagB/RpiA_transferase-like"/>
</dbReference>
<dbReference type="PANTHER" id="PTHR30363">
    <property type="entry name" value="HTH-TYPE TRANSCRIPTIONAL REGULATOR SRLR-RELATED"/>
    <property type="match status" value="1"/>
</dbReference>